<dbReference type="Pfam" id="PF11604">
    <property type="entry name" value="CusF_Ec"/>
    <property type="match status" value="1"/>
</dbReference>
<evidence type="ECO:0008006" key="5">
    <source>
        <dbReference type="Google" id="ProtNLM"/>
    </source>
</evidence>
<sequence>MGGFHAWDRQIMKIKPLLVLLAATMLSVSVQAEQDHQGHGHDSEASQEASGPHEVRGIFLGFDEGEGRVTMAHEAIPDVMMAMRMHLRLPEGQALPALEPGDKVAFRMFSRIEAGRVWYASDLELLPSQTELELPPQLREAVGY</sequence>
<dbReference type="OrthoDB" id="6167075at2"/>
<organism evidence="3 4">
    <name type="scientific">Billgrantia montanilacus</name>
    <dbReference type="NCBI Taxonomy" id="2282305"/>
    <lineage>
        <taxon>Bacteria</taxon>
        <taxon>Pseudomonadati</taxon>
        <taxon>Pseudomonadota</taxon>
        <taxon>Gammaproteobacteria</taxon>
        <taxon>Oceanospirillales</taxon>
        <taxon>Halomonadaceae</taxon>
        <taxon>Billgrantia</taxon>
    </lineage>
</organism>
<reference evidence="3 4" key="1">
    <citation type="submission" date="2018-07" db="EMBL/GenBank/DDBJ databases">
        <title>Halomonas montanilacus sp. nov., isolated from Lake Pengyan on Tibetan Plateau.</title>
        <authorList>
            <person name="Lu H."/>
            <person name="Xing P."/>
            <person name="Wu Q."/>
        </authorList>
    </citation>
    <scope>NUCLEOTIDE SEQUENCE [LARGE SCALE GENOMIC DNA]</scope>
    <source>
        <strain evidence="3 4">PYC7W</strain>
    </source>
</reference>
<keyword evidence="4" id="KW-1185">Reference proteome</keyword>
<dbReference type="Proteomes" id="UP000252405">
    <property type="component" value="Unassembled WGS sequence"/>
</dbReference>
<evidence type="ECO:0000256" key="2">
    <source>
        <dbReference type="SAM" id="SignalP"/>
    </source>
</evidence>
<comment type="caution">
    <text evidence="3">The sequence shown here is derived from an EMBL/GenBank/DDBJ whole genome shotgun (WGS) entry which is preliminary data.</text>
</comment>
<dbReference type="AlphaFoldDB" id="A0A368TVV8"/>
<accession>A0A368TVV8</accession>
<feature type="region of interest" description="Disordered" evidence="1">
    <location>
        <begin position="32"/>
        <end position="52"/>
    </location>
</feature>
<feature type="signal peptide" evidence="2">
    <location>
        <begin position="1"/>
        <end position="32"/>
    </location>
</feature>
<dbReference type="InterPro" id="IPR042230">
    <property type="entry name" value="CusF_sf"/>
</dbReference>
<gene>
    <name evidence="3" type="ORF">DU505_12425</name>
</gene>
<proteinExistence type="predicted"/>
<feature type="chain" id="PRO_5016892583" description="Copper-binding protein" evidence="2">
    <location>
        <begin position="33"/>
        <end position="144"/>
    </location>
</feature>
<evidence type="ECO:0000256" key="1">
    <source>
        <dbReference type="SAM" id="MobiDB-lite"/>
    </source>
</evidence>
<dbReference type="InterPro" id="IPR021647">
    <property type="entry name" value="CusF_Ec"/>
</dbReference>
<name>A0A368TVV8_9GAMM</name>
<keyword evidence="2" id="KW-0732">Signal</keyword>
<evidence type="ECO:0000313" key="4">
    <source>
        <dbReference type="Proteomes" id="UP000252405"/>
    </source>
</evidence>
<feature type="compositionally biased region" description="Basic and acidic residues" evidence="1">
    <location>
        <begin position="33"/>
        <end position="44"/>
    </location>
</feature>
<dbReference type="EMBL" id="QPII01000008">
    <property type="protein sequence ID" value="RCV88905.1"/>
    <property type="molecule type" value="Genomic_DNA"/>
</dbReference>
<protein>
    <recommendedName>
        <fullName evidence="5">Copper-binding protein</fullName>
    </recommendedName>
</protein>
<evidence type="ECO:0000313" key="3">
    <source>
        <dbReference type="EMBL" id="RCV88905.1"/>
    </source>
</evidence>
<dbReference type="Gene3D" id="2.40.50.320">
    <property type="entry name" value="Copper binding periplasmic protein CusF"/>
    <property type="match status" value="1"/>
</dbReference>